<comment type="caution">
    <text evidence="1">The sequence shown here is derived from an EMBL/GenBank/DDBJ whole genome shotgun (WGS) entry which is preliminary data.</text>
</comment>
<evidence type="ECO:0008006" key="3">
    <source>
        <dbReference type="Google" id="ProtNLM"/>
    </source>
</evidence>
<protein>
    <recommendedName>
        <fullName evidence="3">ELF3-like protein 2</fullName>
    </recommendedName>
</protein>
<reference evidence="1 2" key="1">
    <citation type="submission" date="2024-08" db="EMBL/GenBank/DDBJ databases">
        <title>Insights into the chromosomal genome structure of Flemingia macrophylla.</title>
        <authorList>
            <person name="Ding Y."/>
            <person name="Zhao Y."/>
            <person name="Bi W."/>
            <person name="Wu M."/>
            <person name="Zhao G."/>
            <person name="Gong Y."/>
            <person name="Li W."/>
            <person name="Zhang P."/>
        </authorList>
    </citation>
    <scope>NUCLEOTIDE SEQUENCE [LARGE SCALE GENOMIC DNA]</scope>
    <source>
        <strain evidence="1">DYQJB</strain>
        <tissue evidence="1">Leaf</tissue>
    </source>
</reference>
<dbReference type="InterPro" id="IPR039319">
    <property type="entry name" value="ELF3-like"/>
</dbReference>
<accession>A0ABD1MQC4</accession>
<dbReference type="PANTHER" id="PTHR34281:SF7">
    <property type="entry name" value="PROTEIN EARLY FLOWERING 3"/>
    <property type="match status" value="1"/>
</dbReference>
<evidence type="ECO:0000313" key="2">
    <source>
        <dbReference type="Proteomes" id="UP001603857"/>
    </source>
</evidence>
<proteinExistence type="predicted"/>
<sequence length="730" mass="79829">MVTHNATLSYSNGNTFSSNIIRMMNRMRGGIEEGKEISPMFPRLHVKDAEKGGPKAPPRNKMALYEQLSTPSQIFSSGSPSLFPLPLRNYTGPTASSHINSSPSIQFGTSIAPSILPQKSQAYNSKRSNLTKFSQDDFINSENSLKTLDGEDAFITSGPAHAKNSYCSIMHSNKDEDKFGRCNLSYSLKSLYSFRKKVNSLGAVELKSAQYGKNQMTEHTEVSQLGHKLEEGLSHSLDGFGDIPNASLISLVEGENSKSMNKEHRYLKNEIQCISVDSLKTLQGSSVHTLKEHAAFGDKINSRDHPIEKPTDSDVHKCPRESEIGRTFFPDKGDGNENEETTRHCGALNKTNSDCTMVMDISPDHVVEAIGEQQFWKARKTIMNQQKIFVMQVFELHRLIKVQRLIAGSPHILLEDNLLLNKPPSKTSTTKKFQSDDFVSKKPSSVVKIDSKSGKAIPIEHVTTNAFGKIPLPCVNNITKGQANQLSKCHELGNLAIASADSNSKQSPSYVYPPPGNQWLVPVMSPSEGLVYKPIIGPCPPNAGFMAPIYGTCGTVSFNPGSKDASLDAALAPSSQQKFGILSGPSLPQFLPPPFMPPSSISASAVEQMGQSNGPENHHSCGEVNSAILHQSSSNISSPTSQVMSINISTYHSVKDKELQRSTASSPSKRTSGELLSLFPLAPTFCQTEDRSTQVEQQSRVIKAMPHNPKSATESAARIFRSIQEERKHL</sequence>
<keyword evidence="2" id="KW-1185">Reference proteome</keyword>
<name>A0ABD1MQC4_9FABA</name>
<dbReference type="AlphaFoldDB" id="A0ABD1MQC4"/>
<organism evidence="1 2">
    <name type="scientific">Flemingia macrophylla</name>
    <dbReference type="NCBI Taxonomy" id="520843"/>
    <lineage>
        <taxon>Eukaryota</taxon>
        <taxon>Viridiplantae</taxon>
        <taxon>Streptophyta</taxon>
        <taxon>Embryophyta</taxon>
        <taxon>Tracheophyta</taxon>
        <taxon>Spermatophyta</taxon>
        <taxon>Magnoliopsida</taxon>
        <taxon>eudicotyledons</taxon>
        <taxon>Gunneridae</taxon>
        <taxon>Pentapetalae</taxon>
        <taxon>rosids</taxon>
        <taxon>fabids</taxon>
        <taxon>Fabales</taxon>
        <taxon>Fabaceae</taxon>
        <taxon>Papilionoideae</taxon>
        <taxon>50 kb inversion clade</taxon>
        <taxon>NPAAA clade</taxon>
        <taxon>indigoferoid/millettioid clade</taxon>
        <taxon>Phaseoleae</taxon>
        <taxon>Flemingia</taxon>
    </lineage>
</organism>
<dbReference type="PANTHER" id="PTHR34281">
    <property type="entry name" value="PROTEIN EARLY FLOWERING 3"/>
    <property type="match status" value="1"/>
</dbReference>
<dbReference type="Proteomes" id="UP001603857">
    <property type="component" value="Unassembled WGS sequence"/>
</dbReference>
<dbReference type="EMBL" id="JBGMDY010000004">
    <property type="protein sequence ID" value="KAL2338004.1"/>
    <property type="molecule type" value="Genomic_DNA"/>
</dbReference>
<gene>
    <name evidence="1" type="ORF">Fmac_012450</name>
</gene>
<evidence type="ECO:0000313" key="1">
    <source>
        <dbReference type="EMBL" id="KAL2338004.1"/>
    </source>
</evidence>